<dbReference type="CDD" id="cd05403">
    <property type="entry name" value="NT_KNTase_like"/>
    <property type="match status" value="1"/>
</dbReference>
<keyword evidence="6" id="KW-0067">ATP-binding</keyword>
<keyword evidence="5" id="KW-0547">Nucleotide-binding</keyword>
<keyword evidence="7" id="KW-0460">Magnesium</keyword>
<dbReference type="GO" id="GO:0016779">
    <property type="term" value="F:nucleotidyltransferase activity"/>
    <property type="evidence" value="ECO:0007669"/>
    <property type="project" value="UniProtKB-KW"/>
</dbReference>
<evidence type="ECO:0000313" key="9">
    <source>
        <dbReference type="EMBL" id="MBY5958090.1"/>
    </source>
</evidence>
<evidence type="ECO:0000256" key="1">
    <source>
        <dbReference type="ARBA" id="ARBA00001946"/>
    </source>
</evidence>
<dbReference type="InterPro" id="IPR052038">
    <property type="entry name" value="Type-VII_TA_antitoxin"/>
</dbReference>
<evidence type="ECO:0000256" key="2">
    <source>
        <dbReference type="ARBA" id="ARBA00022679"/>
    </source>
</evidence>
<dbReference type="EMBL" id="JAHVHU010000007">
    <property type="protein sequence ID" value="MBY5958090.1"/>
    <property type="molecule type" value="Genomic_DNA"/>
</dbReference>
<evidence type="ECO:0000256" key="4">
    <source>
        <dbReference type="ARBA" id="ARBA00022723"/>
    </source>
</evidence>
<evidence type="ECO:0000259" key="8">
    <source>
        <dbReference type="Pfam" id="PF18765"/>
    </source>
</evidence>
<evidence type="ECO:0000313" key="10">
    <source>
        <dbReference type="Proteomes" id="UP000753961"/>
    </source>
</evidence>
<dbReference type="SUPFAM" id="SSF81301">
    <property type="entry name" value="Nucleotidyltransferase"/>
    <property type="match status" value="1"/>
</dbReference>
<keyword evidence="3" id="KW-0548">Nucleotidyltransferase</keyword>
<evidence type="ECO:0000256" key="7">
    <source>
        <dbReference type="ARBA" id="ARBA00022842"/>
    </source>
</evidence>
<name>A0A953HTK7_9BACT</name>
<dbReference type="GO" id="GO:0005524">
    <property type="term" value="F:ATP binding"/>
    <property type="evidence" value="ECO:0007669"/>
    <property type="project" value="UniProtKB-KW"/>
</dbReference>
<keyword evidence="10" id="KW-1185">Reference proteome</keyword>
<keyword evidence="4" id="KW-0479">Metal-binding</keyword>
<dbReference type="InterPro" id="IPR043519">
    <property type="entry name" value="NT_sf"/>
</dbReference>
<comment type="caution">
    <text evidence="9">The sequence shown here is derived from an EMBL/GenBank/DDBJ whole genome shotgun (WGS) entry which is preliminary data.</text>
</comment>
<feature type="domain" description="Polymerase beta nucleotidyltransferase" evidence="8">
    <location>
        <begin position="6"/>
        <end position="95"/>
    </location>
</feature>
<gene>
    <name evidence="9" type="ORF">KUV50_08115</name>
</gene>
<dbReference type="Proteomes" id="UP000753961">
    <property type="component" value="Unassembled WGS sequence"/>
</dbReference>
<reference evidence="9" key="1">
    <citation type="submission" date="2021-06" db="EMBL/GenBank/DDBJ databases">
        <title>44 bacteria genomes isolated from Dapeng, Shenzhen.</title>
        <authorList>
            <person name="Zheng W."/>
            <person name="Yu S."/>
            <person name="Huang Y."/>
        </authorList>
    </citation>
    <scope>NUCLEOTIDE SEQUENCE</scope>
    <source>
        <strain evidence="9">DP5N28-2</strain>
    </source>
</reference>
<dbReference type="AlphaFoldDB" id="A0A953HTK7"/>
<comment type="cofactor">
    <cofactor evidence="1">
        <name>Mg(2+)</name>
        <dbReference type="ChEBI" id="CHEBI:18420"/>
    </cofactor>
</comment>
<evidence type="ECO:0000256" key="6">
    <source>
        <dbReference type="ARBA" id="ARBA00022840"/>
    </source>
</evidence>
<dbReference type="RefSeq" id="WP_222579623.1">
    <property type="nucleotide sequence ID" value="NZ_JAHVHU010000007.1"/>
</dbReference>
<proteinExistence type="predicted"/>
<evidence type="ECO:0000256" key="3">
    <source>
        <dbReference type="ARBA" id="ARBA00022695"/>
    </source>
</evidence>
<dbReference type="GO" id="GO:0046872">
    <property type="term" value="F:metal ion binding"/>
    <property type="evidence" value="ECO:0007669"/>
    <property type="project" value="UniProtKB-KW"/>
</dbReference>
<organism evidence="9 10">
    <name type="scientific">Membranihabitans marinus</name>
    <dbReference type="NCBI Taxonomy" id="1227546"/>
    <lineage>
        <taxon>Bacteria</taxon>
        <taxon>Pseudomonadati</taxon>
        <taxon>Bacteroidota</taxon>
        <taxon>Saprospiria</taxon>
        <taxon>Saprospirales</taxon>
        <taxon>Saprospiraceae</taxon>
        <taxon>Membranihabitans</taxon>
    </lineage>
</organism>
<dbReference type="Gene3D" id="3.30.460.10">
    <property type="entry name" value="Beta Polymerase, domain 2"/>
    <property type="match status" value="1"/>
</dbReference>
<keyword evidence="2" id="KW-0808">Transferase</keyword>
<accession>A0A953HTK7</accession>
<dbReference type="Pfam" id="PF18765">
    <property type="entry name" value="Polbeta"/>
    <property type="match status" value="1"/>
</dbReference>
<evidence type="ECO:0000256" key="5">
    <source>
        <dbReference type="ARBA" id="ARBA00022741"/>
    </source>
</evidence>
<sequence>MKVDKENIINTLKKEKTKISDLGVEKIGLFGSYVRGEEGDNSDIDLFIVFNPAMEHYDNLFKLYDLFEEIFSPRKIDIVTHNGLSPYIGPKILQEVEFVK</sequence>
<dbReference type="PANTHER" id="PTHR33571:SF12">
    <property type="entry name" value="BSL3053 PROTEIN"/>
    <property type="match status" value="1"/>
</dbReference>
<dbReference type="InterPro" id="IPR041633">
    <property type="entry name" value="Polbeta"/>
</dbReference>
<protein>
    <submittedName>
        <fullName evidence="9">Nucleotidyltransferase domain-containing protein</fullName>
    </submittedName>
</protein>
<dbReference type="PANTHER" id="PTHR33571">
    <property type="entry name" value="SSL8005 PROTEIN"/>
    <property type="match status" value="1"/>
</dbReference>